<dbReference type="PIRSF" id="PIRSF000429">
    <property type="entry name" value="Ac-CoA_Ac_transf"/>
    <property type="match status" value="1"/>
</dbReference>
<protein>
    <recommendedName>
        <fullName evidence="1">Thiolase C-terminal domain-containing protein</fullName>
    </recommendedName>
</protein>
<sequence>MPSPHRLLRSVRIIGTGMTRLNPPPSANGSHATPSQLMQQSLGLALDSVGLCVRDLDGLIAIPSLAEPHFMEAHFLATQIGMLPGRSLVVRTVDTGGAGPVTGLLEAKRMVQMEGADLVAVVAGDAVKNLPSHEFLRRADQTCSHPGANLVSPVIPSGYDRMAQYQMHRFGITREQLAMCSTLMSIMASRHPYALTKKPRTIRDVMESTVVAPVTNALECARRADGGAAVLVASSRFLERKGLSRNMGAVIIGGGEASGPLYPASDPMLITEEAFSCEEAASIAYEEAQVGVRDIDFFGLYDCFPICLIRAVEAVGLTPKGNGGAYIEAKYYELLRAMEKSSGALDETFRPQDIFPVNTHGGLLAFGAPWEVPAMYNIIEAFAQLTNTAGSQRQVRDARRALVYGNGGIFSHSAIAILGNGNY</sequence>
<name>A0ABQ8FNT0_9FUNG</name>
<dbReference type="EMBL" id="JAFCIX010000027">
    <property type="protein sequence ID" value="KAH6600837.1"/>
    <property type="molecule type" value="Genomic_DNA"/>
</dbReference>
<feature type="domain" description="Thiolase C-terminal" evidence="1">
    <location>
        <begin position="276"/>
        <end position="420"/>
    </location>
</feature>
<evidence type="ECO:0000313" key="2">
    <source>
        <dbReference type="EMBL" id="KAH6600837.1"/>
    </source>
</evidence>
<dbReference type="Gene3D" id="3.40.47.10">
    <property type="match status" value="1"/>
</dbReference>
<comment type="caution">
    <text evidence="2">The sequence shown here is derived from an EMBL/GenBank/DDBJ whole genome shotgun (WGS) entry which is preliminary data.</text>
</comment>
<dbReference type="PANTHER" id="PTHR42870:SF2">
    <property type="entry name" value="LIPID-TRANSFER PROTEIN, PUTATIVE-RELATED"/>
    <property type="match status" value="1"/>
</dbReference>
<evidence type="ECO:0000313" key="3">
    <source>
        <dbReference type="Proteomes" id="UP001648503"/>
    </source>
</evidence>
<evidence type="ECO:0000259" key="1">
    <source>
        <dbReference type="Pfam" id="PF22691"/>
    </source>
</evidence>
<dbReference type="Pfam" id="PF22691">
    <property type="entry name" value="Thiolase_C_1"/>
    <property type="match status" value="1"/>
</dbReference>
<dbReference type="InterPro" id="IPR002155">
    <property type="entry name" value="Thiolase"/>
</dbReference>
<accession>A0ABQ8FNT0</accession>
<proteinExistence type="predicted"/>
<dbReference type="Proteomes" id="UP001648503">
    <property type="component" value="Unassembled WGS sequence"/>
</dbReference>
<reference evidence="2 3" key="1">
    <citation type="submission" date="2021-02" db="EMBL/GenBank/DDBJ databases">
        <title>Variation within the Batrachochytrium salamandrivorans European outbreak.</title>
        <authorList>
            <person name="Kelly M."/>
            <person name="Pasmans F."/>
            <person name="Shea T.P."/>
            <person name="Munoz J.F."/>
            <person name="Carranza S."/>
            <person name="Cuomo C.A."/>
            <person name="Martel A."/>
        </authorList>
    </citation>
    <scope>NUCLEOTIDE SEQUENCE [LARGE SCALE GENOMIC DNA]</scope>
    <source>
        <strain evidence="2 3">AMFP18/2</strain>
    </source>
</reference>
<dbReference type="CDD" id="cd00829">
    <property type="entry name" value="SCP-x_thiolase"/>
    <property type="match status" value="1"/>
</dbReference>
<dbReference type="InterPro" id="IPR055140">
    <property type="entry name" value="Thiolase_C_2"/>
</dbReference>
<dbReference type="SUPFAM" id="SSF53901">
    <property type="entry name" value="Thiolase-like"/>
    <property type="match status" value="2"/>
</dbReference>
<dbReference type="InterPro" id="IPR016039">
    <property type="entry name" value="Thiolase-like"/>
</dbReference>
<gene>
    <name evidence="2" type="ORF">BASA50_002042</name>
</gene>
<organism evidence="2 3">
    <name type="scientific">Batrachochytrium salamandrivorans</name>
    <dbReference type="NCBI Taxonomy" id="1357716"/>
    <lineage>
        <taxon>Eukaryota</taxon>
        <taxon>Fungi</taxon>
        <taxon>Fungi incertae sedis</taxon>
        <taxon>Chytridiomycota</taxon>
        <taxon>Chytridiomycota incertae sedis</taxon>
        <taxon>Chytridiomycetes</taxon>
        <taxon>Rhizophydiales</taxon>
        <taxon>Rhizophydiales incertae sedis</taxon>
        <taxon>Batrachochytrium</taxon>
    </lineage>
</organism>
<keyword evidence="3" id="KW-1185">Reference proteome</keyword>
<dbReference type="PANTHER" id="PTHR42870">
    <property type="entry name" value="ACETYL-COA C-ACETYLTRANSFERASE"/>
    <property type="match status" value="1"/>
</dbReference>